<keyword evidence="1" id="KW-1133">Transmembrane helix</keyword>
<dbReference type="AlphaFoldDB" id="A0A329RFC5"/>
<reference evidence="2 3" key="1">
    <citation type="submission" date="2018-01" db="EMBL/GenBank/DDBJ databases">
        <title>Draft genome of the strawberry crown rot pathogen Phytophthora cactorum.</title>
        <authorList>
            <person name="Armitage A.D."/>
            <person name="Lysoe E."/>
            <person name="Nellist C.F."/>
            <person name="Harrison R.J."/>
            <person name="Brurberg M.B."/>
        </authorList>
    </citation>
    <scope>NUCLEOTIDE SEQUENCE [LARGE SCALE GENOMIC DNA]</scope>
    <source>
        <strain evidence="2 3">10300</strain>
    </source>
</reference>
<gene>
    <name evidence="2" type="ORF">PC110_g21084</name>
</gene>
<protein>
    <submittedName>
        <fullName evidence="2">Uncharacterized protein</fullName>
    </submittedName>
</protein>
<keyword evidence="3" id="KW-1185">Reference proteome</keyword>
<dbReference type="VEuPathDB" id="FungiDB:PC110_g21084"/>
<keyword evidence="1" id="KW-0812">Transmembrane</keyword>
<organism evidence="2 3">
    <name type="scientific">Phytophthora cactorum</name>
    <dbReference type="NCBI Taxonomy" id="29920"/>
    <lineage>
        <taxon>Eukaryota</taxon>
        <taxon>Sar</taxon>
        <taxon>Stramenopiles</taxon>
        <taxon>Oomycota</taxon>
        <taxon>Peronosporomycetes</taxon>
        <taxon>Peronosporales</taxon>
        <taxon>Peronosporaceae</taxon>
        <taxon>Phytophthora</taxon>
    </lineage>
</organism>
<evidence type="ECO:0000256" key="1">
    <source>
        <dbReference type="SAM" id="Phobius"/>
    </source>
</evidence>
<proteinExistence type="predicted"/>
<evidence type="ECO:0000313" key="3">
    <source>
        <dbReference type="Proteomes" id="UP000251314"/>
    </source>
</evidence>
<sequence length="66" mass="7800">MIGEYAHWDLWPAYGCVILVWIVTSPFRDVILAYILQVWLFIGMNRSKCYECAALYRGVLRDSEQR</sequence>
<dbReference type="Proteomes" id="UP000251314">
    <property type="component" value="Unassembled WGS sequence"/>
</dbReference>
<keyword evidence="1" id="KW-0472">Membrane</keyword>
<evidence type="ECO:0000313" key="2">
    <source>
        <dbReference type="EMBL" id="RAW22476.1"/>
    </source>
</evidence>
<comment type="caution">
    <text evidence="2">The sequence shown here is derived from an EMBL/GenBank/DDBJ whole genome shotgun (WGS) entry which is preliminary data.</text>
</comment>
<dbReference type="EMBL" id="MJFZ01001304">
    <property type="protein sequence ID" value="RAW22476.1"/>
    <property type="molecule type" value="Genomic_DNA"/>
</dbReference>
<accession>A0A329RFC5</accession>
<feature type="transmembrane region" description="Helical" evidence="1">
    <location>
        <begin position="12"/>
        <end position="36"/>
    </location>
</feature>
<name>A0A329RFC5_9STRA</name>